<keyword evidence="11" id="KW-1185">Reference proteome</keyword>
<dbReference type="Proteomes" id="UP000551878">
    <property type="component" value="Unassembled WGS sequence"/>
</dbReference>
<feature type="transmembrane region" description="Helical" evidence="8">
    <location>
        <begin position="20"/>
        <end position="40"/>
    </location>
</feature>
<dbReference type="Pfam" id="PF02706">
    <property type="entry name" value="Wzz"/>
    <property type="match status" value="1"/>
</dbReference>
<comment type="similarity">
    <text evidence="2">Belongs to the CpsC/CapA family.</text>
</comment>
<dbReference type="PANTHER" id="PTHR32309">
    <property type="entry name" value="TYROSINE-PROTEIN KINASE"/>
    <property type="match status" value="1"/>
</dbReference>
<evidence type="ECO:0000313" key="10">
    <source>
        <dbReference type="EMBL" id="MBB5174572.1"/>
    </source>
</evidence>
<evidence type="ECO:0000256" key="2">
    <source>
        <dbReference type="ARBA" id="ARBA00006683"/>
    </source>
</evidence>
<evidence type="ECO:0000256" key="7">
    <source>
        <dbReference type="SAM" id="MobiDB-lite"/>
    </source>
</evidence>
<evidence type="ECO:0000256" key="4">
    <source>
        <dbReference type="ARBA" id="ARBA00022692"/>
    </source>
</evidence>
<comment type="subcellular location">
    <subcellularLocation>
        <location evidence="1">Cell membrane</location>
        <topology evidence="1">Multi-pass membrane protein</topology>
    </subcellularLocation>
</comment>
<reference evidence="10 11" key="1">
    <citation type="submission" date="2020-08" db="EMBL/GenBank/DDBJ databases">
        <title>Genomic Encyclopedia of Type Strains, Phase IV (KMG-IV): sequencing the most valuable type-strain genomes for metagenomic binning, comparative biology and taxonomic classification.</title>
        <authorList>
            <person name="Goeker M."/>
        </authorList>
    </citation>
    <scope>NUCLEOTIDE SEQUENCE [LARGE SCALE GENOMIC DNA]</scope>
    <source>
        <strain evidence="10 11">DSM 24696</strain>
    </source>
</reference>
<feature type="region of interest" description="Disordered" evidence="7">
    <location>
        <begin position="222"/>
        <end position="248"/>
    </location>
</feature>
<dbReference type="InterPro" id="IPR050445">
    <property type="entry name" value="Bact_polysacc_biosynth/exp"/>
</dbReference>
<evidence type="ECO:0000313" key="11">
    <source>
        <dbReference type="Proteomes" id="UP000551878"/>
    </source>
</evidence>
<accession>A0A840QSS7</accession>
<protein>
    <submittedName>
        <fullName evidence="10">Capsular polysaccharide biosynthesis protein</fullName>
    </submittedName>
</protein>
<dbReference type="PANTHER" id="PTHR32309:SF13">
    <property type="entry name" value="FERRIC ENTEROBACTIN TRANSPORT PROTEIN FEPE"/>
    <property type="match status" value="1"/>
</dbReference>
<comment type="caution">
    <text evidence="10">The sequence shown here is derived from an EMBL/GenBank/DDBJ whole genome shotgun (WGS) entry which is preliminary data.</text>
</comment>
<evidence type="ECO:0000256" key="8">
    <source>
        <dbReference type="SAM" id="Phobius"/>
    </source>
</evidence>
<keyword evidence="6 8" id="KW-0472">Membrane</keyword>
<dbReference type="GO" id="GO:0004713">
    <property type="term" value="F:protein tyrosine kinase activity"/>
    <property type="evidence" value="ECO:0007669"/>
    <property type="project" value="TreeGrafter"/>
</dbReference>
<evidence type="ECO:0000259" key="9">
    <source>
        <dbReference type="Pfam" id="PF02706"/>
    </source>
</evidence>
<sequence length="248" mass="26919">MEETISLKEIYETLKKRLGLIISITLLAVAASAIISYFMLTPRYETTTQVLVSEAATASSILDSASFGSDSEYIDTYNVILQSPYILDQVEEELGLENTPEINVQREGDSQVVNISVEDTNPARATDIANATAGIFEQEMPNLLNVDNIYVLASADLGEQPTPVSPNPPLNMAIAFVVGLMTAVGLAFLLEFLDQSLRNEQDVEDTLGLPILGSVSVIDEETPEVKTSKSEVANTELSRSNRKGRESA</sequence>
<organism evidence="10 11">
    <name type="scientific">Texcoconibacillus texcoconensis</name>
    <dbReference type="NCBI Taxonomy" id="1095777"/>
    <lineage>
        <taxon>Bacteria</taxon>
        <taxon>Bacillati</taxon>
        <taxon>Bacillota</taxon>
        <taxon>Bacilli</taxon>
        <taxon>Bacillales</taxon>
        <taxon>Bacillaceae</taxon>
        <taxon>Texcoconibacillus</taxon>
    </lineage>
</organism>
<dbReference type="RefSeq" id="WP_184664982.1">
    <property type="nucleotide sequence ID" value="NZ_JACHHB010000014.1"/>
</dbReference>
<gene>
    <name evidence="10" type="ORF">HNQ41_002789</name>
</gene>
<keyword evidence="4 8" id="KW-0812">Transmembrane</keyword>
<feature type="domain" description="Polysaccharide chain length determinant N-terminal" evidence="9">
    <location>
        <begin position="3"/>
        <end position="93"/>
    </location>
</feature>
<name>A0A840QSS7_9BACI</name>
<evidence type="ECO:0000256" key="5">
    <source>
        <dbReference type="ARBA" id="ARBA00022989"/>
    </source>
</evidence>
<evidence type="ECO:0000256" key="6">
    <source>
        <dbReference type="ARBA" id="ARBA00023136"/>
    </source>
</evidence>
<dbReference type="InterPro" id="IPR003856">
    <property type="entry name" value="LPS_length_determ_N"/>
</dbReference>
<evidence type="ECO:0000256" key="1">
    <source>
        <dbReference type="ARBA" id="ARBA00004651"/>
    </source>
</evidence>
<feature type="transmembrane region" description="Helical" evidence="8">
    <location>
        <begin position="170"/>
        <end position="190"/>
    </location>
</feature>
<evidence type="ECO:0000256" key="3">
    <source>
        <dbReference type="ARBA" id="ARBA00022475"/>
    </source>
</evidence>
<keyword evidence="3" id="KW-1003">Cell membrane</keyword>
<dbReference type="AlphaFoldDB" id="A0A840QSS7"/>
<dbReference type="GO" id="GO:0005886">
    <property type="term" value="C:plasma membrane"/>
    <property type="evidence" value="ECO:0007669"/>
    <property type="project" value="UniProtKB-SubCell"/>
</dbReference>
<dbReference type="EMBL" id="JACHHB010000014">
    <property type="protein sequence ID" value="MBB5174572.1"/>
    <property type="molecule type" value="Genomic_DNA"/>
</dbReference>
<keyword evidence="5 8" id="KW-1133">Transmembrane helix</keyword>
<proteinExistence type="inferred from homology"/>